<keyword evidence="7" id="KW-0804">Transcription</keyword>
<feature type="coiled-coil region" evidence="12">
    <location>
        <begin position="83"/>
        <end position="124"/>
    </location>
</feature>
<evidence type="ECO:0000259" key="15">
    <source>
        <dbReference type="PROSITE" id="PS50848"/>
    </source>
</evidence>
<dbReference type="CDD" id="cd14686">
    <property type="entry name" value="bZIP"/>
    <property type="match status" value="1"/>
</dbReference>
<evidence type="ECO:0000256" key="5">
    <source>
        <dbReference type="ARBA" id="ARBA00023125"/>
    </source>
</evidence>
<evidence type="ECO:0000256" key="12">
    <source>
        <dbReference type="SAM" id="Coils"/>
    </source>
</evidence>
<dbReference type="GO" id="GO:0008289">
    <property type="term" value="F:lipid binding"/>
    <property type="evidence" value="ECO:0007669"/>
    <property type="project" value="InterPro"/>
</dbReference>
<dbReference type="InterPro" id="IPR044830">
    <property type="entry name" value="HD-Zip_III"/>
</dbReference>
<comment type="similarity">
    <text evidence="2">Belongs to the HD-ZIP homeobox family. Class III subfamily.</text>
</comment>
<evidence type="ECO:0000256" key="11">
    <source>
        <dbReference type="RuleBase" id="RU000682"/>
    </source>
</evidence>
<dbReference type="PANTHER" id="PTHR45950">
    <property type="entry name" value="HOMEOBOX-LEUCINE ZIPPER PROTEIN ATHB-14"/>
    <property type="match status" value="1"/>
</dbReference>
<dbReference type="InterPro" id="IPR023393">
    <property type="entry name" value="START-like_dom_sf"/>
</dbReference>
<comment type="subcellular location">
    <subcellularLocation>
        <location evidence="1 10 11">Nucleus</location>
    </subcellularLocation>
</comment>
<dbReference type="PROSITE" id="PS50848">
    <property type="entry name" value="START"/>
    <property type="match status" value="1"/>
</dbReference>
<dbReference type="InterPro" id="IPR013978">
    <property type="entry name" value="MEKHLA"/>
</dbReference>
<feature type="domain" description="Homeobox" evidence="14">
    <location>
        <begin position="23"/>
        <end position="87"/>
    </location>
</feature>
<feature type="domain" description="START" evidence="15">
    <location>
        <begin position="167"/>
        <end position="367"/>
    </location>
</feature>
<evidence type="ECO:0000256" key="13">
    <source>
        <dbReference type="SAM" id="MobiDB-lite"/>
    </source>
</evidence>
<evidence type="ECO:0000313" key="16">
    <source>
        <dbReference type="EMBL" id="KAF0889407.1"/>
    </source>
</evidence>
<accession>A0A6G1BNS1</accession>
<dbReference type="GO" id="GO:0003677">
    <property type="term" value="F:DNA binding"/>
    <property type="evidence" value="ECO:0007669"/>
    <property type="project" value="UniProtKB-UniRule"/>
</dbReference>
<keyword evidence="8 10" id="KW-0539">Nucleus</keyword>
<dbReference type="FunFam" id="1.10.10.60:FF:000197">
    <property type="entry name" value="Homeobox-leucine zipper protein REVOLUTA"/>
    <property type="match status" value="1"/>
</dbReference>
<evidence type="ECO:0000313" key="17">
    <source>
        <dbReference type="Proteomes" id="UP000479710"/>
    </source>
</evidence>
<dbReference type="InterPro" id="IPR002913">
    <property type="entry name" value="START_lipid-bd_dom"/>
</dbReference>
<dbReference type="Pfam" id="PF08670">
    <property type="entry name" value="MEKHLA"/>
    <property type="match status" value="1"/>
</dbReference>
<evidence type="ECO:0000256" key="1">
    <source>
        <dbReference type="ARBA" id="ARBA00004123"/>
    </source>
</evidence>
<keyword evidence="5 10" id="KW-0238">DNA-binding</keyword>
<evidence type="ECO:0000256" key="4">
    <source>
        <dbReference type="ARBA" id="ARBA00023054"/>
    </source>
</evidence>
<dbReference type="CDD" id="cd08875">
    <property type="entry name" value="START_ArGLABRA2_like"/>
    <property type="match status" value="1"/>
</dbReference>
<evidence type="ECO:0000256" key="2">
    <source>
        <dbReference type="ARBA" id="ARBA00010338"/>
    </source>
</evidence>
<evidence type="ECO:0000256" key="8">
    <source>
        <dbReference type="ARBA" id="ARBA00023242"/>
    </source>
</evidence>
<dbReference type="CDD" id="cd00086">
    <property type="entry name" value="homeodomain"/>
    <property type="match status" value="1"/>
</dbReference>
<keyword evidence="4 12" id="KW-0175">Coiled coil</keyword>
<dbReference type="EMBL" id="SPHZ02000012">
    <property type="protein sequence ID" value="KAF0889407.1"/>
    <property type="molecule type" value="Genomic_DNA"/>
</dbReference>
<feature type="region of interest" description="Disordered" evidence="13">
    <location>
        <begin position="1"/>
        <end position="27"/>
    </location>
</feature>
<dbReference type="GO" id="GO:0005634">
    <property type="term" value="C:nucleus"/>
    <property type="evidence" value="ECO:0007669"/>
    <property type="project" value="UniProtKB-SubCell"/>
</dbReference>
<dbReference type="Pfam" id="PF01852">
    <property type="entry name" value="START"/>
    <property type="match status" value="1"/>
</dbReference>
<dbReference type="Pfam" id="PF00046">
    <property type="entry name" value="Homeodomain"/>
    <property type="match status" value="1"/>
</dbReference>
<keyword evidence="3" id="KW-0805">Transcription regulation</keyword>
<dbReference type="InterPro" id="IPR009057">
    <property type="entry name" value="Homeodomain-like_sf"/>
</dbReference>
<sequence length="854" mass="93173">MAAAVGGRGERLSSSSPTGAAPQVDTGKYVRYTPEQVEALERVYTECPKPSSLRRQQLIRECPILSNIEPKQIKVWFQNRRCREKQRKEASRLQTVNRKLNAMNKLLMEENDRLQKQVSRLVYENGYMRTQLHNPSAATTDTSCESVVTSGQHHQQQNPAVLHPQRDANNPAGLLAIAEETLAEFMSKATGTAVEWVQMVGMKPGPDSIGIIAVSHNCSGVAARACGLVSLEPTKVAEILKDRPSWYRDCRCVDIIHVIPTGNGGTIELIYMQTYAPTTLAAPRDFWTLRYTSGLEDGSLVICERSLTQSTGGPSGPNTPNFIRAEVLPSGYLIRPCEGGGSMIYIVDHVDLDAWSVPEVLRPLYESPKILAQKMTIAALRQIRQIAHESSGEIPYGAGRQPAVFRTFSQRLSRGFNDAVSGFPDDGWSLLSSDGSEDITISVNSSPNKLIGSHVSPNPLFSTVGGGILCAKASMLLQNVPPALLVRFLREHRSEWADPGVDAYSAASLRASPYTVPGLRTSGFMGSQVILPLAHTLEHEEFLEVIRLEGHGFSHDEVLLSRDMYLLQLCSGVDENATSAFAQLVFAPIDESFADDAPLLPSGFRVIPLDAKMDVPSATRTLDLASALEVGPGGASRASTDASSGCNRSVLTIAFQFSYENHLRESVAAMARNYVRAVMASVQRVAVAIAPSRLGPQIGMKHPPASPEALTLASWIGRSYRAHTGADIHWSDTEDADSPLALLWKHSDAILCCSLKPAPMFTFANNAGLDILETTLVNLQDISLEMILDDEGRKALCSEFPKIMQQGFTYLPGGVCKSSMGRQASYEQAVAWKVLSNDDTPHCLAFMLVNWTFM</sequence>
<organism evidence="16 17">
    <name type="scientific">Oryza meyeriana var. granulata</name>
    <dbReference type="NCBI Taxonomy" id="110450"/>
    <lineage>
        <taxon>Eukaryota</taxon>
        <taxon>Viridiplantae</taxon>
        <taxon>Streptophyta</taxon>
        <taxon>Embryophyta</taxon>
        <taxon>Tracheophyta</taxon>
        <taxon>Spermatophyta</taxon>
        <taxon>Magnoliopsida</taxon>
        <taxon>Liliopsida</taxon>
        <taxon>Poales</taxon>
        <taxon>Poaceae</taxon>
        <taxon>BOP clade</taxon>
        <taxon>Oryzoideae</taxon>
        <taxon>Oryzeae</taxon>
        <taxon>Oryzinae</taxon>
        <taxon>Oryza</taxon>
        <taxon>Oryza meyeriana</taxon>
    </lineage>
</organism>
<dbReference type="GO" id="GO:0003700">
    <property type="term" value="F:DNA-binding transcription factor activity"/>
    <property type="evidence" value="ECO:0007669"/>
    <property type="project" value="InterPro"/>
</dbReference>
<dbReference type="Gene3D" id="1.10.10.60">
    <property type="entry name" value="Homeodomain-like"/>
    <property type="match status" value="1"/>
</dbReference>
<proteinExistence type="inferred from homology"/>
<comment type="caution">
    <text evidence="16">The sequence shown here is derived from an EMBL/GenBank/DDBJ whole genome shotgun (WGS) entry which is preliminary data.</text>
</comment>
<keyword evidence="17" id="KW-1185">Reference proteome</keyword>
<dbReference type="SMART" id="SM00234">
    <property type="entry name" value="START"/>
    <property type="match status" value="1"/>
</dbReference>
<dbReference type="Proteomes" id="UP000479710">
    <property type="component" value="Unassembled WGS sequence"/>
</dbReference>
<protein>
    <recommendedName>
        <fullName evidence="18">Homeobox domain-containing protein</fullName>
    </recommendedName>
</protein>
<comment type="function">
    <text evidence="9">Probable transcription factor.</text>
</comment>
<keyword evidence="6 10" id="KW-0371">Homeobox</keyword>
<dbReference type="PANTHER" id="PTHR45950:SF3">
    <property type="entry name" value="HOMEOBOX-LEUCINE ZIPPER PROTEIN HOX33"/>
    <property type="match status" value="1"/>
</dbReference>
<feature type="DNA-binding region" description="Homeobox" evidence="10">
    <location>
        <begin position="25"/>
        <end position="88"/>
    </location>
</feature>
<gene>
    <name evidence="16" type="ORF">E2562_023695</name>
</gene>
<evidence type="ECO:0000256" key="10">
    <source>
        <dbReference type="PROSITE-ProRule" id="PRU00108"/>
    </source>
</evidence>
<evidence type="ECO:0000256" key="9">
    <source>
        <dbReference type="ARBA" id="ARBA00037260"/>
    </source>
</evidence>
<dbReference type="SUPFAM" id="SSF55961">
    <property type="entry name" value="Bet v1-like"/>
    <property type="match status" value="2"/>
</dbReference>
<reference evidence="16 17" key="1">
    <citation type="submission" date="2019-11" db="EMBL/GenBank/DDBJ databases">
        <title>Whole genome sequence of Oryza granulata.</title>
        <authorList>
            <person name="Li W."/>
        </authorList>
    </citation>
    <scope>NUCLEOTIDE SEQUENCE [LARGE SCALE GENOMIC DNA]</scope>
    <source>
        <strain evidence="17">cv. Menghai</strain>
        <tissue evidence="16">Leaf</tissue>
    </source>
</reference>
<evidence type="ECO:0008006" key="18">
    <source>
        <dbReference type="Google" id="ProtNLM"/>
    </source>
</evidence>
<evidence type="ECO:0000256" key="7">
    <source>
        <dbReference type="ARBA" id="ARBA00023163"/>
    </source>
</evidence>
<evidence type="ECO:0000259" key="14">
    <source>
        <dbReference type="PROSITE" id="PS50071"/>
    </source>
</evidence>
<dbReference type="PROSITE" id="PS50071">
    <property type="entry name" value="HOMEOBOX_2"/>
    <property type="match status" value="1"/>
</dbReference>
<dbReference type="SMART" id="SM00389">
    <property type="entry name" value="HOX"/>
    <property type="match status" value="1"/>
</dbReference>
<dbReference type="SUPFAM" id="SSF46689">
    <property type="entry name" value="Homeodomain-like"/>
    <property type="match status" value="1"/>
</dbReference>
<dbReference type="InterPro" id="IPR001356">
    <property type="entry name" value="HD"/>
</dbReference>
<evidence type="ECO:0000256" key="6">
    <source>
        <dbReference type="ARBA" id="ARBA00023155"/>
    </source>
</evidence>
<evidence type="ECO:0000256" key="3">
    <source>
        <dbReference type="ARBA" id="ARBA00023015"/>
    </source>
</evidence>
<name>A0A6G1BNS1_9ORYZ</name>
<dbReference type="AlphaFoldDB" id="A0A6G1BNS1"/>
<dbReference type="Gene3D" id="3.30.530.20">
    <property type="match status" value="1"/>
</dbReference>
<dbReference type="OrthoDB" id="125004at2759"/>